<gene>
    <name evidence="9" type="ORF">ABA45_10300</name>
</gene>
<protein>
    <submittedName>
        <fullName evidence="9">Eight transmembrane protein EpsH</fullName>
    </submittedName>
</protein>
<comment type="subcellular location">
    <subcellularLocation>
        <location evidence="1">Cell membrane</location>
        <topology evidence="1">Multi-pass membrane protein</topology>
    </subcellularLocation>
</comment>
<dbReference type="GO" id="GO:0005886">
    <property type="term" value="C:plasma membrane"/>
    <property type="evidence" value="ECO:0007669"/>
    <property type="project" value="UniProtKB-SubCell"/>
</dbReference>
<dbReference type="AlphaFoldDB" id="A0A0H4I4V6"/>
<dbReference type="Proteomes" id="UP000036406">
    <property type="component" value="Chromosome"/>
</dbReference>
<feature type="transmembrane region" description="Helical" evidence="8">
    <location>
        <begin position="12"/>
        <end position="31"/>
    </location>
</feature>
<feature type="transmembrane region" description="Helical" evidence="8">
    <location>
        <begin position="293"/>
        <end position="310"/>
    </location>
</feature>
<dbReference type="EMBL" id="CP011494">
    <property type="protein sequence ID" value="AKO52750.1"/>
    <property type="molecule type" value="Genomic_DNA"/>
</dbReference>
<evidence type="ECO:0000256" key="6">
    <source>
        <dbReference type="ARBA" id="ARBA00022989"/>
    </source>
</evidence>
<name>A0A0H4I4V6_9GAMM</name>
<feature type="transmembrane region" description="Helical" evidence="8">
    <location>
        <begin position="102"/>
        <end position="119"/>
    </location>
</feature>
<dbReference type="PATRIC" id="fig|330734.3.peg.2165"/>
<evidence type="ECO:0000256" key="4">
    <source>
        <dbReference type="ARBA" id="ARBA00022692"/>
    </source>
</evidence>
<feature type="transmembrane region" description="Helical" evidence="8">
    <location>
        <begin position="255"/>
        <end position="272"/>
    </location>
</feature>
<dbReference type="GO" id="GO:0006508">
    <property type="term" value="P:proteolysis"/>
    <property type="evidence" value="ECO:0007669"/>
    <property type="project" value="UniProtKB-KW"/>
</dbReference>
<dbReference type="NCBIfam" id="TIGR02602">
    <property type="entry name" value="8TM_EpsH"/>
    <property type="match status" value="1"/>
</dbReference>
<evidence type="ECO:0000256" key="3">
    <source>
        <dbReference type="ARBA" id="ARBA00022670"/>
    </source>
</evidence>
<dbReference type="STRING" id="330734.ABA45_10300"/>
<dbReference type="InterPro" id="IPR019127">
    <property type="entry name" value="Exosortase"/>
</dbReference>
<dbReference type="InterPro" id="IPR026392">
    <property type="entry name" value="Exo/Archaeosortase_dom"/>
</dbReference>
<keyword evidence="2" id="KW-1003">Cell membrane</keyword>
<organism evidence="9 10">
    <name type="scientific">Marinobacter psychrophilus</name>
    <dbReference type="NCBI Taxonomy" id="330734"/>
    <lineage>
        <taxon>Bacteria</taxon>
        <taxon>Pseudomonadati</taxon>
        <taxon>Pseudomonadota</taxon>
        <taxon>Gammaproteobacteria</taxon>
        <taxon>Pseudomonadales</taxon>
        <taxon>Marinobacteraceae</taxon>
        <taxon>Marinobacter</taxon>
    </lineage>
</organism>
<evidence type="ECO:0000256" key="1">
    <source>
        <dbReference type="ARBA" id="ARBA00004651"/>
    </source>
</evidence>
<dbReference type="KEGG" id="mpq:ABA45_10300"/>
<evidence type="ECO:0000256" key="7">
    <source>
        <dbReference type="ARBA" id="ARBA00023136"/>
    </source>
</evidence>
<evidence type="ECO:0000256" key="5">
    <source>
        <dbReference type="ARBA" id="ARBA00022801"/>
    </source>
</evidence>
<proteinExistence type="predicted"/>
<evidence type="ECO:0000313" key="9">
    <source>
        <dbReference type="EMBL" id="AKO52750.1"/>
    </source>
</evidence>
<dbReference type="Pfam" id="PF09721">
    <property type="entry name" value="Exosortase_EpsH"/>
    <property type="match status" value="1"/>
</dbReference>
<dbReference type="RefSeq" id="WP_048385887.1">
    <property type="nucleotide sequence ID" value="NZ_CP011494.1"/>
</dbReference>
<keyword evidence="10" id="KW-1185">Reference proteome</keyword>
<keyword evidence="3" id="KW-0645">Protease</keyword>
<keyword evidence="4 8" id="KW-0812">Transmembrane</keyword>
<feature type="transmembrane region" description="Helical" evidence="8">
    <location>
        <begin position="43"/>
        <end position="64"/>
    </location>
</feature>
<dbReference type="NCBIfam" id="TIGR04178">
    <property type="entry name" value="exo_archaeo"/>
    <property type="match status" value="1"/>
</dbReference>
<accession>A0A0H4I4V6</accession>
<keyword evidence="7 8" id="KW-0472">Membrane</keyword>
<feature type="transmembrane region" description="Helical" evidence="8">
    <location>
        <begin position="131"/>
        <end position="156"/>
    </location>
</feature>
<evidence type="ECO:0000256" key="8">
    <source>
        <dbReference type="SAM" id="Phobius"/>
    </source>
</evidence>
<dbReference type="InterPro" id="IPR013426">
    <property type="entry name" value="EpsH-like"/>
</dbReference>
<feature type="transmembrane region" description="Helical" evidence="8">
    <location>
        <begin position="214"/>
        <end position="235"/>
    </location>
</feature>
<keyword evidence="6 8" id="KW-1133">Transmembrane helix</keyword>
<evidence type="ECO:0000313" key="10">
    <source>
        <dbReference type="Proteomes" id="UP000036406"/>
    </source>
</evidence>
<keyword evidence="5" id="KW-0378">Hydrolase</keyword>
<dbReference type="GO" id="GO:0008233">
    <property type="term" value="F:peptidase activity"/>
    <property type="evidence" value="ECO:0007669"/>
    <property type="project" value="UniProtKB-KW"/>
</dbReference>
<feature type="transmembrane region" description="Helical" evidence="8">
    <location>
        <begin position="76"/>
        <end position="96"/>
    </location>
</feature>
<sequence length="482" mass="53440">MLRKTLQNIPVAKPYLLATAIAVLIFLPTWVRLAEAWLEFEQVLAHGLATALIFLWLVITHPPAPNKALTHQQRPFYKTGALALIVITLGWAVLELARIDTLAYFALPAGIAGVTWALLGWQRLISFLPYILVLSLSLPFWADLVPALVHLASAVVGTWVRWMDMPALIEGNSITVPFGRLVIEDGCSGIRYFAISILLAAMTSILNDYRWRGWLVSLAVAITLALIVNWVRITILVVVGYQSEMQSDLLKDHELMGWLVYGAFIIPVMYFSPVMKRNPDSQAQPANVNKKGYIAIAVAVLLGPAALTLATTTTTTQPGLWSLNIANGSKAELQSLPIPLSMPEALNQQAWRTAGTRVLLAQSQRTSADNKLVPYLPAQFNHSQWLRESNQQPGATVYRNILTRKQVVMAQWYQVGDYRADSYRNAKLLQIPALLQGATRFALVTLQASCQQRSCENAYNAVINQKTTLQAQSFTLTNDRSP</sequence>
<evidence type="ECO:0000256" key="2">
    <source>
        <dbReference type="ARBA" id="ARBA00022475"/>
    </source>
</evidence>
<reference evidence="9 10" key="1">
    <citation type="submission" date="2015-05" db="EMBL/GenBank/DDBJ databases">
        <title>Complete genome of Marinobacter psychrophilus strain 20041T isolated from sea-ice of the Canadian Basin.</title>
        <authorList>
            <person name="Song L."/>
            <person name="Ren L."/>
            <person name="Yu Y."/>
            <person name="Wang X."/>
        </authorList>
    </citation>
    <scope>NUCLEOTIDE SEQUENCE [LARGE SCALE GENOMIC DNA]</scope>
    <source>
        <strain evidence="9 10">20041</strain>
    </source>
</reference>